<evidence type="ECO:0000256" key="1">
    <source>
        <dbReference type="SAM" id="Coils"/>
    </source>
</evidence>
<dbReference type="Gene3D" id="6.10.140.1230">
    <property type="match status" value="1"/>
</dbReference>
<feature type="compositionally biased region" description="Basic and acidic residues" evidence="2">
    <location>
        <begin position="438"/>
        <end position="453"/>
    </location>
</feature>
<dbReference type="GO" id="GO:0009898">
    <property type="term" value="C:cytoplasmic side of plasma membrane"/>
    <property type="evidence" value="ECO:0007669"/>
    <property type="project" value="TreeGrafter"/>
</dbReference>
<organism evidence="3 4">
    <name type="scientific">Calocera cornea HHB12733</name>
    <dbReference type="NCBI Taxonomy" id="1353952"/>
    <lineage>
        <taxon>Eukaryota</taxon>
        <taxon>Fungi</taxon>
        <taxon>Dikarya</taxon>
        <taxon>Basidiomycota</taxon>
        <taxon>Agaricomycotina</taxon>
        <taxon>Dacrymycetes</taxon>
        <taxon>Dacrymycetales</taxon>
        <taxon>Dacrymycetaceae</taxon>
        <taxon>Calocera</taxon>
    </lineage>
</organism>
<dbReference type="PANTHER" id="PTHR22761:SF96">
    <property type="entry name" value="BCDNA.GH08385"/>
    <property type="match status" value="1"/>
</dbReference>
<dbReference type="AlphaFoldDB" id="A0A165F924"/>
<dbReference type="PANTHER" id="PTHR22761">
    <property type="entry name" value="CHARGED MULTIVESICULAR BODY PROTEIN"/>
    <property type="match status" value="1"/>
</dbReference>
<feature type="compositionally biased region" description="Basic and acidic residues" evidence="2">
    <location>
        <begin position="416"/>
        <end position="429"/>
    </location>
</feature>
<reference evidence="3 4" key="1">
    <citation type="journal article" date="2016" name="Mol. Biol. Evol.">
        <title>Comparative Genomics of Early-Diverging Mushroom-Forming Fungi Provides Insights into the Origins of Lignocellulose Decay Capabilities.</title>
        <authorList>
            <person name="Nagy L.G."/>
            <person name="Riley R."/>
            <person name="Tritt A."/>
            <person name="Adam C."/>
            <person name="Daum C."/>
            <person name="Floudas D."/>
            <person name="Sun H."/>
            <person name="Yadav J.S."/>
            <person name="Pangilinan J."/>
            <person name="Larsson K.H."/>
            <person name="Matsuura K."/>
            <person name="Barry K."/>
            <person name="Labutti K."/>
            <person name="Kuo R."/>
            <person name="Ohm R.A."/>
            <person name="Bhattacharya S.S."/>
            <person name="Shirouzu T."/>
            <person name="Yoshinaga Y."/>
            <person name="Martin F.M."/>
            <person name="Grigoriev I.V."/>
            <person name="Hibbett D.S."/>
        </authorList>
    </citation>
    <scope>NUCLEOTIDE SEQUENCE [LARGE SCALE GENOMIC DNA]</scope>
    <source>
        <strain evidence="3 4">HHB12733</strain>
    </source>
</reference>
<dbReference type="OrthoDB" id="10250120at2759"/>
<keyword evidence="1" id="KW-0175">Coiled coil</keyword>
<feature type="coiled-coil region" evidence="1">
    <location>
        <begin position="259"/>
        <end position="286"/>
    </location>
</feature>
<accession>A0A165F924</accession>
<evidence type="ECO:0008006" key="5">
    <source>
        <dbReference type="Google" id="ProtNLM"/>
    </source>
</evidence>
<dbReference type="GO" id="GO:0006900">
    <property type="term" value="P:vesicle budding from membrane"/>
    <property type="evidence" value="ECO:0007669"/>
    <property type="project" value="TreeGrafter"/>
</dbReference>
<gene>
    <name evidence="3" type="ORF">CALCODRAFT_435752</name>
</gene>
<evidence type="ECO:0000313" key="4">
    <source>
        <dbReference type="Proteomes" id="UP000076842"/>
    </source>
</evidence>
<dbReference type="Proteomes" id="UP000076842">
    <property type="component" value="Unassembled WGS sequence"/>
</dbReference>
<dbReference type="GO" id="GO:0000815">
    <property type="term" value="C:ESCRT III complex"/>
    <property type="evidence" value="ECO:0007669"/>
    <property type="project" value="TreeGrafter"/>
</dbReference>
<dbReference type="STRING" id="1353952.A0A165F924"/>
<feature type="region of interest" description="Disordered" evidence="2">
    <location>
        <begin position="416"/>
        <end position="459"/>
    </location>
</feature>
<evidence type="ECO:0000256" key="2">
    <source>
        <dbReference type="SAM" id="MobiDB-lite"/>
    </source>
</evidence>
<protein>
    <recommendedName>
        <fullName evidence="5">Snf7-domain-containing protein</fullName>
    </recommendedName>
</protein>
<proteinExistence type="predicted"/>
<dbReference type="Pfam" id="PF25880">
    <property type="entry name" value="WHD_CHMP7_1st"/>
    <property type="match status" value="1"/>
</dbReference>
<dbReference type="Pfam" id="PF03357">
    <property type="entry name" value="Snf7"/>
    <property type="match status" value="1"/>
</dbReference>
<dbReference type="InterPro" id="IPR005024">
    <property type="entry name" value="Snf7_fam"/>
</dbReference>
<dbReference type="GO" id="GO:0032511">
    <property type="term" value="P:late endosome to vacuole transport via multivesicular body sorting pathway"/>
    <property type="evidence" value="ECO:0007669"/>
    <property type="project" value="TreeGrafter"/>
</dbReference>
<dbReference type="EMBL" id="KV423978">
    <property type="protein sequence ID" value="KZT56411.1"/>
    <property type="molecule type" value="Genomic_DNA"/>
</dbReference>
<keyword evidence="4" id="KW-1185">Reference proteome</keyword>
<dbReference type="GO" id="GO:0005771">
    <property type="term" value="C:multivesicular body"/>
    <property type="evidence" value="ECO:0007669"/>
    <property type="project" value="TreeGrafter"/>
</dbReference>
<evidence type="ECO:0000313" key="3">
    <source>
        <dbReference type="EMBL" id="KZT56411.1"/>
    </source>
</evidence>
<dbReference type="InParanoid" id="A0A165F924"/>
<sequence>MASTSRPSFLPASIPTPSPQRLHALYADFSRQKSFNPSSYAANVDWWRRALPEIVVQSKALQDHLVVDVGDKLVEELRTESGARPLSLGTVALEMLETSDVYPLPTFLSSPYSIYETGSLPWRIATFFVGKPLWWIMGQLKLVGDPIPADENSAARWKRAKGKYVMKDNVEKAADEVLDLESSNPHVSITDRLYNLESFREEFGNLALPGVTLSETDVKVLLKHLERDRKAIVMEKEIIKFIDEDDPESAKITEVDRGVLEMKIAIQRLEDQISEIDRRISECTTKVKEALGKKQQDLAKSYLRSRKQLEEVLSKRTNSLETIQGMLLKIESAASDIDVLKAYETSTSTLKTLLADPHLQREKVDETLESMSDALADHAEIDQAIRLGGEDARAAAGLEIDDEEIADELEELLKEEEERKAKEEKERVKIPSPPSRTPVEEKSAEEARAEVQREAISPS</sequence>
<dbReference type="FunCoup" id="A0A165F924">
    <property type="interactions" value="66"/>
</dbReference>
<name>A0A165F924_9BASI</name>